<dbReference type="AlphaFoldDB" id="A0A2U3KNX7"/>
<accession>A0A2U3KNX7</accession>
<evidence type="ECO:0000313" key="2">
    <source>
        <dbReference type="Proteomes" id="UP000238701"/>
    </source>
</evidence>
<dbReference type="Proteomes" id="UP000238701">
    <property type="component" value="Unassembled WGS sequence"/>
</dbReference>
<reference evidence="2" key="1">
    <citation type="submission" date="2018-02" db="EMBL/GenBank/DDBJ databases">
        <authorList>
            <person name="Hausmann B."/>
        </authorList>
    </citation>
    <scope>NUCLEOTIDE SEQUENCE [LARGE SCALE GENOMIC DNA]</scope>
    <source>
        <strain evidence="2">Peat soil MAG SbA1</strain>
    </source>
</reference>
<sequence length="68" mass="7569">MATKYRVVKVKGAKPETFIVVGIDFEQHAITSTSESMSETAMRAHLKNGNASEKDINAWIEQARKYPG</sequence>
<protein>
    <submittedName>
        <fullName evidence="1">Uncharacterized protein</fullName>
    </submittedName>
</protein>
<evidence type="ECO:0000313" key="1">
    <source>
        <dbReference type="EMBL" id="SPF41324.1"/>
    </source>
</evidence>
<dbReference type="EMBL" id="OMOD01000128">
    <property type="protein sequence ID" value="SPF41324.1"/>
    <property type="molecule type" value="Genomic_DNA"/>
</dbReference>
<name>A0A2U3KNX7_9BACT</name>
<proteinExistence type="predicted"/>
<gene>
    <name evidence="1" type="ORF">SBA1_350042</name>
</gene>
<organism evidence="1 2">
    <name type="scientific">Candidatus Sulfotelmatobacter kueseliae</name>
    <dbReference type="NCBI Taxonomy" id="2042962"/>
    <lineage>
        <taxon>Bacteria</taxon>
        <taxon>Pseudomonadati</taxon>
        <taxon>Acidobacteriota</taxon>
        <taxon>Terriglobia</taxon>
        <taxon>Terriglobales</taxon>
        <taxon>Candidatus Korobacteraceae</taxon>
        <taxon>Candidatus Sulfotelmatobacter</taxon>
    </lineage>
</organism>